<evidence type="ECO:0000256" key="10">
    <source>
        <dbReference type="SAM" id="Phobius"/>
    </source>
</evidence>
<dbReference type="InterPro" id="IPR001128">
    <property type="entry name" value="Cyt_P450"/>
</dbReference>
<dbReference type="PROSITE" id="PS00086">
    <property type="entry name" value="CYTOCHROME_P450"/>
    <property type="match status" value="1"/>
</dbReference>
<keyword evidence="6 8" id="KW-0408">Iron</keyword>
<evidence type="ECO:0000256" key="8">
    <source>
        <dbReference type="PIRSR" id="PIRSR602401-1"/>
    </source>
</evidence>
<dbReference type="GO" id="GO:0006805">
    <property type="term" value="P:xenobiotic metabolic process"/>
    <property type="evidence" value="ECO:0007669"/>
    <property type="project" value="TreeGrafter"/>
</dbReference>
<dbReference type="InterPro" id="IPR017972">
    <property type="entry name" value="Cyt_P450_CS"/>
</dbReference>
<dbReference type="GO" id="GO:0008395">
    <property type="term" value="F:steroid hydroxylase activity"/>
    <property type="evidence" value="ECO:0007669"/>
    <property type="project" value="TreeGrafter"/>
</dbReference>
<organism evidence="11 12">
    <name type="scientific">Orchesella cincta</name>
    <name type="common">Springtail</name>
    <name type="synonym">Podura cincta</name>
    <dbReference type="NCBI Taxonomy" id="48709"/>
    <lineage>
        <taxon>Eukaryota</taxon>
        <taxon>Metazoa</taxon>
        <taxon>Ecdysozoa</taxon>
        <taxon>Arthropoda</taxon>
        <taxon>Hexapoda</taxon>
        <taxon>Collembola</taxon>
        <taxon>Entomobryomorpha</taxon>
        <taxon>Entomobryoidea</taxon>
        <taxon>Orchesellidae</taxon>
        <taxon>Orchesellinae</taxon>
        <taxon>Orchesella</taxon>
    </lineage>
</organism>
<dbReference type="OMA" id="PKPYYLK"/>
<dbReference type="Pfam" id="PF00067">
    <property type="entry name" value="p450"/>
    <property type="match status" value="1"/>
</dbReference>
<keyword evidence="3 8" id="KW-0349">Heme</keyword>
<dbReference type="PANTHER" id="PTHR24300:SF376">
    <property type="entry name" value="CYTOCHROME P450 15A1"/>
    <property type="match status" value="1"/>
</dbReference>
<comment type="similarity">
    <text evidence="2 9">Belongs to the cytochrome P450 family.</text>
</comment>
<dbReference type="GO" id="GO:0005506">
    <property type="term" value="F:iron ion binding"/>
    <property type="evidence" value="ECO:0007669"/>
    <property type="project" value="InterPro"/>
</dbReference>
<dbReference type="InterPro" id="IPR050182">
    <property type="entry name" value="Cytochrome_P450_fam2"/>
</dbReference>
<dbReference type="GO" id="GO:0016712">
    <property type="term" value="F:oxidoreductase activity, acting on paired donors, with incorporation or reduction of molecular oxygen, reduced flavin or flavoprotein as one donor, and incorporation of one atom of oxygen"/>
    <property type="evidence" value="ECO:0007669"/>
    <property type="project" value="TreeGrafter"/>
</dbReference>
<dbReference type="STRING" id="48709.A0A1D2MCL2"/>
<keyword evidence="4 8" id="KW-0479">Metal-binding</keyword>
<dbReference type="FunFam" id="1.10.630.10:FF:000036">
    <property type="entry name" value="CYtochrome P450 family"/>
    <property type="match status" value="1"/>
</dbReference>
<dbReference type="EMBL" id="LJIJ01001816">
    <property type="protein sequence ID" value="ODM90736.1"/>
    <property type="molecule type" value="Genomic_DNA"/>
</dbReference>
<keyword evidence="12" id="KW-1185">Reference proteome</keyword>
<dbReference type="InterPro" id="IPR002401">
    <property type="entry name" value="Cyt_P450_E_grp-I"/>
</dbReference>
<feature type="transmembrane region" description="Helical" evidence="10">
    <location>
        <begin position="82"/>
        <end position="105"/>
    </location>
</feature>
<sequence length="611" mass="71183">MSFPKVKLSTMFWDFTNDIWRPNRKLLGSSELSLTDENKRRACILCVCVFFLKEPSLVSRFISLHAKSQLALFWSEFGSFLGAKMAVTAALTLVLVGAVIFWSVLDRWKSHLQKRPPNPLKLPVFGHLLYMIPSLLDPVKLKIKWKYAVDFMNKHYKPPYIITHELSKKLGPLTNLKFGVNNSIIVSSAEYAREMLCREEFVDRFTDGWMLDRQFGQQIGIIFNNGKPYREIKHFTVKNLKDFGFGKKQNMETAVEDELQDFLHYFQHTTLEEGSRTIRMEHMFTLPVLNILWIMVAGLRFSYDDEKLRNLIKIVEDISKTHDIGGNILMAFPFLRFLFPELTGHAHQLRLYSKLHQFFRDIMHERLAEMGIEHSVDNPRDFTDIFIQEMIKRKKVNGNESQIFTEEQFIMVCLDLFTAGAETTANTLDFAMFYLMLNQHVQKKVQAEIDEVIGPNRLPKLKDRQSMPYTEATLLETQRMCNVIPMVHRVSIADTTLGPYNIQKGDVMVMNTYSIHMDEKVWGDPHVFRPERFLDENGNVNSLPSFMPFGMGKRVCIGETLARHTMFTFLTAILQRYSFTPAKDYEVPEIKPVKGYTLNPEPFYTYFTPRF</sequence>
<evidence type="ECO:0000256" key="9">
    <source>
        <dbReference type="RuleBase" id="RU000461"/>
    </source>
</evidence>
<comment type="cofactor">
    <cofactor evidence="1 8">
        <name>heme</name>
        <dbReference type="ChEBI" id="CHEBI:30413"/>
    </cofactor>
</comment>
<evidence type="ECO:0000256" key="6">
    <source>
        <dbReference type="ARBA" id="ARBA00023004"/>
    </source>
</evidence>
<dbReference type="InterPro" id="IPR036396">
    <property type="entry name" value="Cyt_P450_sf"/>
</dbReference>
<reference evidence="11 12" key="1">
    <citation type="journal article" date="2016" name="Genome Biol. Evol.">
        <title>Gene Family Evolution Reflects Adaptation to Soil Environmental Stressors in the Genome of the Collembolan Orchesella cincta.</title>
        <authorList>
            <person name="Faddeeva-Vakhrusheva A."/>
            <person name="Derks M.F."/>
            <person name="Anvar S.Y."/>
            <person name="Agamennone V."/>
            <person name="Suring W."/>
            <person name="Smit S."/>
            <person name="van Straalen N.M."/>
            <person name="Roelofs D."/>
        </authorList>
    </citation>
    <scope>NUCLEOTIDE SEQUENCE [LARGE SCALE GENOMIC DNA]</scope>
    <source>
        <tissue evidence="11">Mixed pool</tissue>
    </source>
</reference>
<evidence type="ECO:0000256" key="3">
    <source>
        <dbReference type="ARBA" id="ARBA00022617"/>
    </source>
</evidence>
<keyword evidence="7 9" id="KW-0503">Monooxygenase</keyword>
<gene>
    <name evidence="11" type="ORF">Ocin01_15947</name>
</gene>
<name>A0A1D2MCL2_ORCCI</name>
<dbReference type="AlphaFoldDB" id="A0A1D2MCL2"/>
<proteinExistence type="inferred from homology"/>
<evidence type="ECO:0000256" key="5">
    <source>
        <dbReference type="ARBA" id="ARBA00023002"/>
    </source>
</evidence>
<feature type="binding site" description="axial binding residue" evidence="8">
    <location>
        <position position="556"/>
    </location>
    <ligand>
        <name>heme</name>
        <dbReference type="ChEBI" id="CHEBI:30413"/>
    </ligand>
    <ligandPart>
        <name>Fe</name>
        <dbReference type="ChEBI" id="CHEBI:18248"/>
    </ligandPart>
</feature>
<dbReference type="PRINTS" id="PR00385">
    <property type="entry name" value="P450"/>
</dbReference>
<evidence type="ECO:0000313" key="11">
    <source>
        <dbReference type="EMBL" id="ODM90736.1"/>
    </source>
</evidence>
<evidence type="ECO:0000256" key="7">
    <source>
        <dbReference type="ARBA" id="ARBA00023033"/>
    </source>
</evidence>
<dbReference type="SUPFAM" id="SSF48264">
    <property type="entry name" value="Cytochrome P450"/>
    <property type="match status" value="1"/>
</dbReference>
<dbReference type="GO" id="GO:0020037">
    <property type="term" value="F:heme binding"/>
    <property type="evidence" value="ECO:0007669"/>
    <property type="project" value="InterPro"/>
</dbReference>
<keyword evidence="5 9" id="KW-0560">Oxidoreductase</keyword>
<evidence type="ECO:0000256" key="2">
    <source>
        <dbReference type="ARBA" id="ARBA00010617"/>
    </source>
</evidence>
<keyword evidence="10" id="KW-0812">Transmembrane</keyword>
<feature type="transmembrane region" description="Helical" evidence="10">
    <location>
        <begin position="284"/>
        <end position="303"/>
    </location>
</feature>
<dbReference type="Proteomes" id="UP000094527">
    <property type="component" value="Unassembled WGS sequence"/>
</dbReference>
<dbReference type="GO" id="GO:0005737">
    <property type="term" value="C:cytoplasm"/>
    <property type="evidence" value="ECO:0007669"/>
    <property type="project" value="TreeGrafter"/>
</dbReference>
<evidence type="ECO:0000256" key="4">
    <source>
        <dbReference type="ARBA" id="ARBA00022723"/>
    </source>
</evidence>
<dbReference type="PRINTS" id="PR00463">
    <property type="entry name" value="EP450I"/>
</dbReference>
<protein>
    <submittedName>
        <fullName evidence="11">Methyl farnesoate epoxidase</fullName>
    </submittedName>
</protein>
<keyword evidence="10" id="KW-1133">Transmembrane helix</keyword>
<evidence type="ECO:0000313" key="12">
    <source>
        <dbReference type="Proteomes" id="UP000094527"/>
    </source>
</evidence>
<comment type="caution">
    <text evidence="11">The sequence shown here is derived from an EMBL/GenBank/DDBJ whole genome shotgun (WGS) entry which is preliminary data.</text>
</comment>
<dbReference type="PANTHER" id="PTHR24300">
    <property type="entry name" value="CYTOCHROME P450 508A4-RELATED"/>
    <property type="match status" value="1"/>
</dbReference>
<accession>A0A1D2MCL2</accession>
<dbReference type="Gene3D" id="1.10.630.10">
    <property type="entry name" value="Cytochrome P450"/>
    <property type="match status" value="1"/>
</dbReference>
<dbReference type="GO" id="GO:0006082">
    <property type="term" value="P:organic acid metabolic process"/>
    <property type="evidence" value="ECO:0007669"/>
    <property type="project" value="TreeGrafter"/>
</dbReference>
<keyword evidence="10" id="KW-0472">Membrane</keyword>
<dbReference type="OrthoDB" id="1055148at2759"/>
<evidence type="ECO:0000256" key="1">
    <source>
        <dbReference type="ARBA" id="ARBA00001971"/>
    </source>
</evidence>